<dbReference type="SUPFAM" id="SSF49785">
    <property type="entry name" value="Galactose-binding domain-like"/>
    <property type="match status" value="2"/>
</dbReference>
<name>A0A0N4Z9X0_PARTI</name>
<dbReference type="Gene3D" id="3.30.710.10">
    <property type="entry name" value="Potassium Channel Kv1.1, Chain A"/>
    <property type="match status" value="1"/>
</dbReference>
<proteinExistence type="predicted"/>
<dbReference type="Gene3D" id="1.25.40.420">
    <property type="match status" value="1"/>
</dbReference>
<dbReference type="InterPro" id="IPR052407">
    <property type="entry name" value="BTB_POZ_domain_cont_9"/>
</dbReference>
<accession>A0A0N4Z9X0</accession>
<dbReference type="PANTHER" id="PTHR46306">
    <property type="entry name" value="BTB/POZ DOMAIN-CONTAINING PROTEIN 9"/>
    <property type="match status" value="1"/>
</dbReference>
<feature type="domain" description="BTB" evidence="1">
    <location>
        <begin position="57"/>
        <end position="124"/>
    </location>
</feature>
<sequence>MSDNHILKSLGKEFYFERDGSCCSSSFDSSILFETEVDHSDKVIEKLSHLCLSDSLSDVTLSIDGNKLPAHKMVLASRSEYFKNLFNSGMKESVSCEIVLHESNLDAFKVCLKYLYTGKIDFHSISIDTAIDIFVISNKYAFEDLEDLCTKYFKLHIEEKTICSILMVCLAYDLKEVENMALRFIDKHGSAILALPEFMHLAGPCVESIISRNSFLVDEEDIFHAVERWLAVSEDRLFYKETLIKHIRLSLLSMDCLLGPIRNSNLFAANDILDAINEKYGTSYTNLNHRCFIKPEYDVMMSGYHVVTGDNPSKLTTLASYPQKVECEKKATGHVITPTSEGIIIQFNDKFLINNIKFRLLDHDQRYFSYHIEVSVDGKDWVKVVNHDKYHCRGIQNVFFDKRAVKYVRVRGTFSSMLNLFQILTFRASYTLNPRKVDKITGLIIPERSIATTTESALVIEGVSRTRNALLNGNYEDYDWDNGYTCHQLGSGSITIQFPQPYLVDSMRLLLWDRDDRYYSYYIECSVDGKTWKQIIDKTTEECRSWQYLEFQPEEIVYVKIVGTHNSANEVFHCVHFECPSDIKNKNVDDSIPESEILNGQNVRNSNDDN</sequence>
<dbReference type="InterPro" id="IPR011705">
    <property type="entry name" value="BACK"/>
</dbReference>
<reference evidence="3" key="1">
    <citation type="submission" date="2017-02" db="UniProtKB">
        <authorList>
            <consortium name="WormBaseParasite"/>
        </authorList>
    </citation>
    <scope>IDENTIFICATION</scope>
</reference>
<evidence type="ECO:0000259" key="1">
    <source>
        <dbReference type="PROSITE" id="PS50097"/>
    </source>
</evidence>
<dbReference type="PANTHER" id="PTHR46306:SF1">
    <property type="entry name" value="BTB_POZ DOMAIN-CONTAINING PROTEIN 9"/>
    <property type="match status" value="1"/>
</dbReference>
<dbReference type="GO" id="GO:0048512">
    <property type="term" value="P:circadian behavior"/>
    <property type="evidence" value="ECO:0007669"/>
    <property type="project" value="TreeGrafter"/>
</dbReference>
<dbReference type="InterPro" id="IPR000421">
    <property type="entry name" value="FA58C"/>
</dbReference>
<dbReference type="AlphaFoldDB" id="A0A0N4Z9X0"/>
<dbReference type="WBParaSite" id="PTRK_0000417800.1">
    <property type="protein sequence ID" value="PTRK_0000417800.1"/>
    <property type="gene ID" value="PTRK_0000417800"/>
</dbReference>
<dbReference type="InterPro" id="IPR000210">
    <property type="entry name" value="BTB/POZ_dom"/>
</dbReference>
<evidence type="ECO:0000313" key="3">
    <source>
        <dbReference type="WBParaSite" id="PTRK_0000417800.1"/>
    </source>
</evidence>
<dbReference type="Gene3D" id="2.60.120.260">
    <property type="entry name" value="Galactose-binding domain-like"/>
    <property type="match status" value="2"/>
</dbReference>
<organism evidence="2 3">
    <name type="scientific">Parastrongyloides trichosuri</name>
    <name type="common">Possum-specific nematode worm</name>
    <dbReference type="NCBI Taxonomy" id="131310"/>
    <lineage>
        <taxon>Eukaryota</taxon>
        <taxon>Metazoa</taxon>
        <taxon>Ecdysozoa</taxon>
        <taxon>Nematoda</taxon>
        <taxon>Chromadorea</taxon>
        <taxon>Rhabditida</taxon>
        <taxon>Tylenchina</taxon>
        <taxon>Panagrolaimomorpha</taxon>
        <taxon>Strongyloidoidea</taxon>
        <taxon>Strongyloididae</taxon>
        <taxon>Parastrongyloides</taxon>
    </lineage>
</organism>
<dbReference type="GO" id="GO:0008344">
    <property type="term" value="P:adult locomotory behavior"/>
    <property type="evidence" value="ECO:0007669"/>
    <property type="project" value="TreeGrafter"/>
</dbReference>
<dbReference type="Pfam" id="PF00651">
    <property type="entry name" value="BTB"/>
    <property type="match status" value="1"/>
</dbReference>
<dbReference type="STRING" id="131310.A0A0N4Z9X0"/>
<dbReference type="SUPFAM" id="SSF54695">
    <property type="entry name" value="POZ domain"/>
    <property type="match status" value="1"/>
</dbReference>
<evidence type="ECO:0000313" key="2">
    <source>
        <dbReference type="Proteomes" id="UP000038045"/>
    </source>
</evidence>
<dbReference type="Proteomes" id="UP000038045">
    <property type="component" value="Unplaced"/>
</dbReference>
<dbReference type="FunFam" id="2.60.120.260:FF:000051">
    <property type="entry name" value="BTB/POZ domain-containing protein 9"/>
    <property type="match status" value="1"/>
</dbReference>
<dbReference type="Pfam" id="PF00754">
    <property type="entry name" value="F5_F8_type_C"/>
    <property type="match status" value="1"/>
</dbReference>
<dbReference type="GO" id="GO:0005737">
    <property type="term" value="C:cytoplasm"/>
    <property type="evidence" value="ECO:0007669"/>
    <property type="project" value="TreeGrafter"/>
</dbReference>
<protein>
    <submittedName>
        <fullName evidence="3">BTB domain-containing protein</fullName>
    </submittedName>
</protein>
<dbReference type="GO" id="GO:0050804">
    <property type="term" value="P:modulation of chemical synaptic transmission"/>
    <property type="evidence" value="ECO:0007669"/>
    <property type="project" value="TreeGrafter"/>
</dbReference>
<keyword evidence="2" id="KW-1185">Reference proteome</keyword>
<dbReference type="PROSITE" id="PS50097">
    <property type="entry name" value="BTB"/>
    <property type="match status" value="1"/>
</dbReference>
<dbReference type="InterPro" id="IPR008979">
    <property type="entry name" value="Galactose-bd-like_sf"/>
</dbReference>
<dbReference type="SMART" id="SM00225">
    <property type="entry name" value="BTB"/>
    <property type="match status" value="1"/>
</dbReference>
<dbReference type="Pfam" id="PF07707">
    <property type="entry name" value="BACK"/>
    <property type="match status" value="1"/>
</dbReference>
<dbReference type="InterPro" id="IPR011333">
    <property type="entry name" value="SKP1/BTB/POZ_sf"/>
</dbReference>
<dbReference type="SMART" id="SM00875">
    <property type="entry name" value="BACK"/>
    <property type="match status" value="1"/>
</dbReference>